<dbReference type="EnsemblPlants" id="AUR62012047-RA">
    <property type="protein sequence ID" value="AUR62012047-RA:cds"/>
    <property type="gene ID" value="AUR62012047"/>
</dbReference>
<dbReference type="Proteomes" id="UP000596660">
    <property type="component" value="Unplaced"/>
</dbReference>
<reference evidence="1" key="1">
    <citation type="journal article" date="2017" name="Nature">
        <title>The genome of Chenopodium quinoa.</title>
        <authorList>
            <person name="Jarvis D.E."/>
            <person name="Ho Y.S."/>
            <person name="Lightfoot D.J."/>
            <person name="Schmoeckel S.M."/>
            <person name="Li B."/>
            <person name="Borm T.J.A."/>
            <person name="Ohyanagi H."/>
            <person name="Mineta K."/>
            <person name="Michell C.T."/>
            <person name="Saber N."/>
            <person name="Kharbatia N.M."/>
            <person name="Rupper R.R."/>
            <person name="Sharp A.R."/>
            <person name="Dally N."/>
            <person name="Boughton B.A."/>
            <person name="Woo Y.H."/>
            <person name="Gao G."/>
            <person name="Schijlen E.G.W.M."/>
            <person name="Guo X."/>
            <person name="Momin A.A."/>
            <person name="Negrao S."/>
            <person name="Al-Babili S."/>
            <person name="Gehring C."/>
            <person name="Roessner U."/>
            <person name="Jung C."/>
            <person name="Murphy K."/>
            <person name="Arold S.T."/>
            <person name="Gojobori T."/>
            <person name="van der Linden C.G."/>
            <person name="van Loo E.N."/>
            <person name="Jellen E.N."/>
            <person name="Maughan P.J."/>
            <person name="Tester M."/>
        </authorList>
    </citation>
    <scope>NUCLEOTIDE SEQUENCE [LARGE SCALE GENOMIC DNA]</scope>
    <source>
        <strain evidence="1">cv. PI 614886</strain>
    </source>
</reference>
<dbReference type="Gramene" id="AUR62012047-RA">
    <property type="protein sequence ID" value="AUR62012047-RA:cds"/>
    <property type="gene ID" value="AUR62012047"/>
</dbReference>
<sequence length="161" mass="18081">MLQSGKFVNIDVDNETNQLIDAGTDNLSSENEPDHNATINPPTVGIVFQKWEDIDIYYRQYGEQQGFGVVRPSSRFREKNKDQRRSITWTYFTDAVGHCNLVPQEKYHLGIMKWVFQGLVGGEPDNTGFGLGVSYGVMAEVGFMVLCTDKQEHCPVVSAIS</sequence>
<name>A0A803LFU1_CHEQI</name>
<organism evidence="1 2">
    <name type="scientific">Chenopodium quinoa</name>
    <name type="common">Quinoa</name>
    <dbReference type="NCBI Taxonomy" id="63459"/>
    <lineage>
        <taxon>Eukaryota</taxon>
        <taxon>Viridiplantae</taxon>
        <taxon>Streptophyta</taxon>
        <taxon>Embryophyta</taxon>
        <taxon>Tracheophyta</taxon>
        <taxon>Spermatophyta</taxon>
        <taxon>Magnoliopsida</taxon>
        <taxon>eudicotyledons</taxon>
        <taxon>Gunneridae</taxon>
        <taxon>Pentapetalae</taxon>
        <taxon>Caryophyllales</taxon>
        <taxon>Chenopodiaceae</taxon>
        <taxon>Chenopodioideae</taxon>
        <taxon>Atripliceae</taxon>
        <taxon>Chenopodium</taxon>
    </lineage>
</organism>
<protein>
    <submittedName>
        <fullName evidence="1">Uncharacterized protein</fullName>
    </submittedName>
</protein>
<evidence type="ECO:0000313" key="1">
    <source>
        <dbReference type="EnsemblPlants" id="AUR62012047-RA:cds"/>
    </source>
</evidence>
<evidence type="ECO:0000313" key="2">
    <source>
        <dbReference type="Proteomes" id="UP000596660"/>
    </source>
</evidence>
<accession>A0A803LFU1</accession>
<keyword evidence="2" id="KW-1185">Reference proteome</keyword>
<reference evidence="1" key="2">
    <citation type="submission" date="2021-03" db="UniProtKB">
        <authorList>
            <consortium name="EnsemblPlants"/>
        </authorList>
    </citation>
    <scope>IDENTIFICATION</scope>
</reference>
<proteinExistence type="predicted"/>
<dbReference type="AlphaFoldDB" id="A0A803LFU1"/>